<dbReference type="Gene3D" id="3.30.160.60">
    <property type="entry name" value="Classic Zinc Finger"/>
    <property type="match status" value="1"/>
</dbReference>
<evidence type="ECO:0000256" key="2">
    <source>
        <dbReference type="SAM" id="MobiDB-lite"/>
    </source>
</evidence>
<evidence type="ECO:0000313" key="4">
    <source>
        <dbReference type="EMBL" id="CCX08891.1"/>
    </source>
</evidence>
<dbReference type="PROSITE" id="PS00028">
    <property type="entry name" value="ZINC_FINGER_C2H2_1"/>
    <property type="match status" value="1"/>
</dbReference>
<feature type="region of interest" description="Disordered" evidence="2">
    <location>
        <begin position="160"/>
        <end position="186"/>
    </location>
</feature>
<dbReference type="STRING" id="1076935.U4L213"/>
<dbReference type="EMBL" id="HF935434">
    <property type="protein sequence ID" value="CCX08891.1"/>
    <property type="molecule type" value="Genomic_DNA"/>
</dbReference>
<sequence>MDTPIGWTDEIVKVEEALDGFLDFADDDIESLEFLPEWKEFVEAEVWNDLPASNTPDVAAKKKLQDLEELSLLPSDWCFEYLDEASTTKSNDTPSRSQPPTTPSHSPDDFSGLTPADIITDPSLVPVSPFDLLPGGVTKDEPEDLDLDIQIFLGLETSSSSPARRSISTDISSPPRRSPSTDVEGVHHHCPEKSCGQSFKRINALNRHISSIHKRTGVLCPFCPGTKKVFNRSDNFQRHVSTIHAKFTTDDRQMQACLKRLYQGTGRRTSWRK</sequence>
<feature type="domain" description="C2H2-type" evidence="3">
    <location>
        <begin position="188"/>
        <end position="213"/>
    </location>
</feature>
<dbReference type="AlphaFoldDB" id="U4L213"/>
<keyword evidence="5" id="KW-1185">Reference proteome</keyword>
<keyword evidence="1" id="KW-0479">Metal-binding</keyword>
<protein>
    <submittedName>
        <fullName evidence="4">Similar to Transcription factor steA acc. no. O74252</fullName>
    </submittedName>
</protein>
<proteinExistence type="predicted"/>
<feature type="region of interest" description="Disordered" evidence="2">
    <location>
        <begin position="86"/>
        <end position="118"/>
    </location>
</feature>
<dbReference type="OrthoDB" id="2687452at2759"/>
<dbReference type="SMART" id="SM00355">
    <property type="entry name" value="ZnF_C2H2"/>
    <property type="match status" value="2"/>
</dbReference>
<dbReference type="GO" id="GO:0008270">
    <property type="term" value="F:zinc ion binding"/>
    <property type="evidence" value="ECO:0007669"/>
    <property type="project" value="UniProtKB-KW"/>
</dbReference>
<gene>
    <name evidence="4" type="ORF">PCON_08484</name>
</gene>
<dbReference type="Proteomes" id="UP000018144">
    <property type="component" value="Unassembled WGS sequence"/>
</dbReference>
<evidence type="ECO:0000259" key="3">
    <source>
        <dbReference type="PROSITE" id="PS50157"/>
    </source>
</evidence>
<evidence type="ECO:0000256" key="1">
    <source>
        <dbReference type="PROSITE-ProRule" id="PRU00042"/>
    </source>
</evidence>
<keyword evidence="1" id="KW-0863">Zinc-finger</keyword>
<organism evidence="4 5">
    <name type="scientific">Pyronema omphalodes (strain CBS 100304)</name>
    <name type="common">Pyronema confluens</name>
    <dbReference type="NCBI Taxonomy" id="1076935"/>
    <lineage>
        <taxon>Eukaryota</taxon>
        <taxon>Fungi</taxon>
        <taxon>Dikarya</taxon>
        <taxon>Ascomycota</taxon>
        <taxon>Pezizomycotina</taxon>
        <taxon>Pezizomycetes</taxon>
        <taxon>Pezizales</taxon>
        <taxon>Pyronemataceae</taxon>
        <taxon>Pyronema</taxon>
    </lineage>
</organism>
<dbReference type="PROSITE" id="PS50157">
    <property type="entry name" value="ZINC_FINGER_C2H2_2"/>
    <property type="match status" value="1"/>
</dbReference>
<accession>U4L213</accession>
<dbReference type="InterPro" id="IPR013087">
    <property type="entry name" value="Znf_C2H2_type"/>
</dbReference>
<feature type="compositionally biased region" description="Low complexity" evidence="2">
    <location>
        <begin position="92"/>
        <end position="111"/>
    </location>
</feature>
<keyword evidence="1" id="KW-0862">Zinc</keyword>
<evidence type="ECO:0000313" key="5">
    <source>
        <dbReference type="Proteomes" id="UP000018144"/>
    </source>
</evidence>
<name>U4L213_PYROM</name>
<reference evidence="4 5" key="1">
    <citation type="journal article" date="2013" name="PLoS Genet.">
        <title>The genome and development-dependent transcriptomes of Pyronema confluens: a window into fungal evolution.</title>
        <authorList>
            <person name="Traeger S."/>
            <person name="Altegoer F."/>
            <person name="Freitag M."/>
            <person name="Gabaldon T."/>
            <person name="Kempken F."/>
            <person name="Kumar A."/>
            <person name="Marcet-Houben M."/>
            <person name="Poggeler S."/>
            <person name="Stajich J.E."/>
            <person name="Nowrousian M."/>
        </authorList>
    </citation>
    <scope>NUCLEOTIDE SEQUENCE [LARGE SCALE GENOMIC DNA]</scope>
    <source>
        <strain evidence="5">CBS 100304</strain>
        <tissue evidence="4">Vegetative mycelium</tissue>
    </source>
</reference>